<dbReference type="GO" id="GO:0070006">
    <property type="term" value="F:metalloaminopeptidase activity"/>
    <property type="evidence" value="ECO:0007669"/>
    <property type="project" value="InterPro"/>
</dbReference>
<keyword evidence="8" id="KW-0464">Manganese</keyword>
<dbReference type="InterPro" id="IPR023042">
    <property type="entry name" value="Peptidase_M17_leu_NH2_pept"/>
</dbReference>
<protein>
    <recommendedName>
        <fullName evidence="8">Probable cytosol aminopeptidase</fullName>
        <ecNumber evidence="8">3.4.11.1</ecNumber>
    </recommendedName>
    <alternativeName>
        <fullName evidence="8">Leucine aminopeptidase</fullName>
        <shortName evidence="8">LAP</shortName>
        <ecNumber evidence="8">3.4.11.10</ecNumber>
    </alternativeName>
    <alternativeName>
        <fullName evidence="8">Leucyl aminopeptidase</fullName>
    </alternativeName>
</protein>
<dbReference type="InterPro" id="IPR008283">
    <property type="entry name" value="Peptidase_M17_N"/>
</dbReference>
<comment type="function">
    <text evidence="7 8">Presumably involved in the processing and regular turnover of intracellular proteins. Catalyzes the removal of unsubstituted N-terminal amino acids from various peptides.</text>
</comment>
<feature type="active site" evidence="8">
    <location>
        <position position="349"/>
    </location>
</feature>
<comment type="catalytic activity">
    <reaction evidence="1 8">
        <text>Release of an N-terminal amino acid, Xaa-|-Yaa-, in which Xaa is preferably Leu, but may be other amino acids including Pro although not Arg or Lys, and Yaa may be Pro. Amino acid amides and methyl esters are also readily hydrolyzed, but rates on arylamides are exceedingly low.</text>
        <dbReference type="EC" id="3.4.11.1"/>
    </reaction>
</comment>
<dbReference type="InterPro" id="IPR043472">
    <property type="entry name" value="Macro_dom-like"/>
</dbReference>
<dbReference type="PANTHER" id="PTHR11963:SF23">
    <property type="entry name" value="CYTOSOL AMINOPEPTIDASE"/>
    <property type="match status" value="1"/>
</dbReference>
<keyword evidence="8" id="KW-0963">Cytoplasm</keyword>
<feature type="binding site" evidence="8">
    <location>
        <position position="268"/>
    </location>
    <ligand>
        <name>Mn(2+)</name>
        <dbReference type="ChEBI" id="CHEBI:29035"/>
        <label>1</label>
    </ligand>
</feature>
<evidence type="ECO:0000256" key="6">
    <source>
        <dbReference type="ARBA" id="ARBA00022801"/>
    </source>
</evidence>
<keyword evidence="4 8" id="KW-0031">Aminopeptidase</keyword>
<dbReference type="GO" id="GO:0030145">
    <property type="term" value="F:manganese ion binding"/>
    <property type="evidence" value="ECO:0007669"/>
    <property type="project" value="UniProtKB-UniRule"/>
</dbReference>
<dbReference type="EMBL" id="POTW01000041">
    <property type="protein sequence ID" value="PZF82296.1"/>
    <property type="molecule type" value="Genomic_DNA"/>
</dbReference>
<feature type="binding site" evidence="8">
    <location>
        <position position="286"/>
    </location>
    <ligand>
        <name>Mn(2+)</name>
        <dbReference type="ChEBI" id="CHEBI:29035"/>
        <label>2</label>
    </ligand>
</feature>
<evidence type="ECO:0000256" key="3">
    <source>
        <dbReference type="ARBA" id="ARBA00009528"/>
    </source>
</evidence>
<feature type="binding site" evidence="8">
    <location>
        <position position="268"/>
    </location>
    <ligand>
        <name>Mn(2+)</name>
        <dbReference type="ChEBI" id="CHEBI:29035"/>
        <label>2</label>
    </ligand>
</feature>
<dbReference type="NCBIfam" id="NF002073">
    <property type="entry name" value="PRK00913.1-2"/>
    <property type="match status" value="1"/>
</dbReference>
<evidence type="ECO:0000313" key="10">
    <source>
        <dbReference type="EMBL" id="PZF82296.1"/>
    </source>
</evidence>
<dbReference type="RefSeq" id="WP_111255920.1">
    <property type="nucleotide sequence ID" value="NZ_POTW01000041.1"/>
</dbReference>
<reference evidence="10 11" key="1">
    <citation type="submission" date="2018-01" db="EMBL/GenBank/DDBJ databases">
        <title>Draft genome sequence of Jiangella sp. GTF31.</title>
        <authorList>
            <person name="Sahin N."/>
            <person name="Ay H."/>
            <person name="Saygin H."/>
        </authorList>
    </citation>
    <scope>NUCLEOTIDE SEQUENCE [LARGE SCALE GENOMIC DNA]</scope>
    <source>
        <strain evidence="10 11">GTF31</strain>
    </source>
</reference>
<dbReference type="CDD" id="cd00433">
    <property type="entry name" value="Peptidase_M17"/>
    <property type="match status" value="1"/>
</dbReference>
<evidence type="ECO:0000256" key="1">
    <source>
        <dbReference type="ARBA" id="ARBA00000135"/>
    </source>
</evidence>
<dbReference type="SUPFAM" id="SSF53187">
    <property type="entry name" value="Zn-dependent exopeptidases"/>
    <property type="match status" value="1"/>
</dbReference>
<dbReference type="PRINTS" id="PR00481">
    <property type="entry name" value="LAMNOPPTDASE"/>
</dbReference>
<evidence type="ECO:0000259" key="9">
    <source>
        <dbReference type="PROSITE" id="PS00631"/>
    </source>
</evidence>
<evidence type="ECO:0000256" key="4">
    <source>
        <dbReference type="ARBA" id="ARBA00022438"/>
    </source>
</evidence>
<comment type="caution">
    <text evidence="10">The sequence shown here is derived from an EMBL/GenBank/DDBJ whole genome shotgun (WGS) entry which is preliminary data.</text>
</comment>
<dbReference type="AlphaFoldDB" id="A0A2W2C916"/>
<gene>
    <name evidence="8" type="primary">pepA</name>
    <name evidence="10" type="ORF">C1I92_17420</name>
</gene>
<dbReference type="PANTHER" id="PTHR11963">
    <property type="entry name" value="LEUCINE AMINOPEPTIDASE-RELATED"/>
    <property type="match status" value="1"/>
</dbReference>
<dbReference type="EC" id="3.4.11.10" evidence="8"/>
<dbReference type="Pfam" id="PF00883">
    <property type="entry name" value="Peptidase_M17"/>
    <property type="match status" value="1"/>
</dbReference>
<dbReference type="HAMAP" id="MF_00181">
    <property type="entry name" value="Cytosol_peptidase_M17"/>
    <property type="match status" value="1"/>
</dbReference>
<evidence type="ECO:0000256" key="2">
    <source>
        <dbReference type="ARBA" id="ARBA00000967"/>
    </source>
</evidence>
<feature type="binding site" evidence="8">
    <location>
        <position position="347"/>
    </location>
    <ligand>
        <name>Mn(2+)</name>
        <dbReference type="ChEBI" id="CHEBI:29035"/>
        <label>2</label>
    </ligand>
</feature>
<dbReference type="Proteomes" id="UP000248764">
    <property type="component" value="Unassembled WGS sequence"/>
</dbReference>
<dbReference type="InterPro" id="IPR000819">
    <property type="entry name" value="Peptidase_M17_C"/>
</dbReference>
<feature type="domain" description="Cytosol aminopeptidase" evidence="9">
    <location>
        <begin position="343"/>
        <end position="350"/>
    </location>
</feature>
<feature type="binding site" evidence="8">
    <location>
        <position position="347"/>
    </location>
    <ligand>
        <name>Mn(2+)</name>
        <dbReference type="ChEBI" id="CHEBI:29035"/>
        <label>1</label>
    </ligand>
</feature>
<comment type="cofactor">
    <cofactor evidence="8">
        <name>Mn(2+)</name>
        <dbReference type="ChEBI" id="CHEBI:29035"/>
    </cofactor>
    <text evidence="8">Binds 2 manganese ions per subunit.</text>
</comment>
<dbReference type="GO" id="GO:0006508">
    <property type="term" value="P:proteolysis"/>
    <property type="evidence" value="ECO:0007669"/>
    <property type="project" value="UniProtKB-KW"/>
</dbReference>
<keyword evidence="11" id="KW-1185">Reference proteome</keyword>
<feature type="binding site" evidence="8">
    <location>
        <position position="263"/>
    </location>
    <ligand>
        <name>Mn(2+)</name>
        <dbReference type="ChEBI" id="CHEBI:29035"/>
        <label>2</label>
    </ligand>
</feature>
<evidence type="ECO:0000256" key="5">
    <source>
        <dbReference type="ARBA" id="ARBA00022670"/>
    </source>
</evidence>
<evidence type="ECO:0000313" key="11">
    <source>
        <dbReference type="Proteomes" id="UP000248764"/>
    </source>
</evidence>
<comment type="similarity">
    <text evidence="3 8">Belongs to the peptidase M17 family.</text>
</comment>
<sequence>MTSIALSSAAPNGLKVDAVVVGVAPGDDDVVLLPGSESLDKALKGSLAKVLGQLGATGKADEVTKLPAMGAAKAGLLVAVGTGPLAEAGTPARHESLRRAAGAAARALAGQPSAAVALPILDEQDAAAVVEGLQLGAYTFDQYKSGDPTTPVGSVTLIGPGVKAKGVKDAVARAETVAAAVNRARDWVNMPPRDLTPATFAEAATKLAKSAKLDVEVLDEKALAKGGYGGLIGVGQGSANPPRLVRVAYRPSRAKKHVAFVGKGITFDSGGLSLKPADSMPEMKSDMSGAAAVVAAVHAIAQLGTKVAVTVYAAMAENMPSGSAQRPSDVITIYGGKTVEVLNTDAEGRLVLADGIVRAGEDEPDLIVDVATLTGAAIVALGKRVSGVMANDEELGAAVQDAAGRTGEAMWPLPLPVELREKLDSPVADIANIGDRWGGALQAGLFLQEFVADGIGWAHLDIAGPAFSDKAFGYTPKGGTGAAVRTLVQLVEDVADGRI</sequence>
<keyword evidence="5 8" id="KW-0645">Protease</keyword>
<feature type="active site" evidence="8">
    <location>
        <position position="275"/>
    </location>
</feature>
<keyword evidence="8" id="KW-0479">Metal-binding</keyword>
<name>A0A2W2C916_9ACTN</name>
<organism evidence="10 11">
    <name type="scientific">Jiangella anatolica</name>
    <dbReference type="NCBI Taxonomy" id="2670374"/>
    <lineage>
        <taxon>Bacteria</taxon>
        <taxon>Bacillati</taxon>
        <taxon>Actinomycetota</taxon>
        <taxon>Actinomycetes</taxon>
        <taxon>Jiangellales</taxon>
        <taxon>Jiangellaceae</taxon>
        <taxon>Jiangella</taxon>
    </lineage>
</organism>
<evidence type="ECO:0000256" key="7">
    <source>
        <dbReference type="ARBA" id="ARBA00049972"/>
    </source>
</evidence>
<feature type="binding site" evidence="8">
    <location>
        <position position="345"/>
    </location>
    <ligand>
        <name>Mn(2+)</name>
        <dbReference type="ChEBI" id="CHEBI:29035"/>
        <label>1</label>
    </ligand>
</feature>
<keyword evidence="6 8" id="KW-0378">Hydrolase</keyword>
<dbReference type="InterPro" id="IPR011356">
    <property type="entry name" value="Leucine_aapep/pepB"/>
</dbReference>
<dbReference type="Gene3D" id="3.40.630.10">
    <property type="entry name" value="Zn peptidases"/>
    <property type="match status" value="1"/>
</dbReference>
<dbReference type="GO" id="GO:0005737">
    <property type="term" value="C:cytoplasm"/>
    <property type="evidence" value="ECO:0007669"/>
    <property type="project" value="UniProtKB-SubCell"/>
</dbReference>
<evidence type="ECO:0000256" key="8">
    <source>
        <dbReference type="HAMAP-Rule" id="MF_00181"/>
    </source>
</evidence>
<dbReference type="PROSITE" id="PS00631">
    <property type="entry name" value="CYTOSOL_AP"/>
    <property type="match status" value="1"/>
</dbReference>
<comment type="catalytic activity">
    <reaction evidence="2 8">
        <text>Release of an N-terminal amino acid, preferentially leucine, but not glutamic or aspartic acids.</text>
        <dbReference type="EC" id="3.4.11.10"/>
    </reaction>
</comment>
<dbReference type="EC" id="3.4.11.1" evidence="8"/>
<dbReference type="Pfam" id="PF02789">
    <property type="entry name" value="Peptidase_M17_N"/>
    <property type="match status" value="1"/>
</dbReference>
<dbReference type="SUPFAM" id="SSF52949">
    <property type="entry name" value="Macro domain-like"/>
    <property type="match status" value="1"/>
</dbReference>
<accession>A0A2W2C916</accession>
<proteinExistence type="inferred from homology"/>
<comment type="subcellular location">
    <subcellularLocation>
        <location evidence="8">Cytoplasm</location>
    </subcellularLocation>
</comment>
<dbReference type="Gene3D" id="3.40.220.10">
    <property type="entry name" value="Leucine Aminopeptidase, subunit E, domain 1"/>
    <property type="match status" value="1"/>
</dbReference>